<dbReference type="GO" id="GO:0006526">
    <property type="term" value="P:L-arginine biosynthetic process"/>
    <property type="evidence" value="ECO:0007669"/>
    <property type="project" value="InterPro"/>
</dbReference>
<name>A0A0F9UJR4_9ZZZZ</name>
<evidence type="ECO:0000259" key="3">
    <source>
        <dbReference type="PROSITE" id="PS51186"/>
    </source>
</evidence>
<proteinExistence type="predicted"/>
<protein>
    <recommendedName>
        <fullName evidence="3">N-acetyltransferase domain-containing protein</fullName>
    </recommendedName>
</protein>
<evidence type="ECO:0000313" key="4">
    <source>
        <dbReference type="EMBL" id="KKN87612.1"/>
    </source>
</evidence>
<accession>A0A0F9UJR4</accession>
<gene>
    <name evidence="4" type="ORF">LCGC14_0256540</name>
</gene>
<dbReference type="CDD" id="cd04301">
    <property type="entry name" value="NAT_SF"/>
    <property type="match status" value="1"/>
</dbReference>
<dbReference type="EMBL" id="LAZR01000136">
    <property type="protein sequence ID" value="KKN87612.1"/>
    <property type="molecule type" value="Genomic_DNA"/>
</dbReference>
<evidence type="ECO:0000256" key="1">
    <source>
        <dbReference type="ARBA" id="ARBA00022679"/>
    </source>
</evidence>
<dbReference type="Pfam" id="PF00583">
    <property type="entry name" value="Acetyltransf_1"/>
    <property type="match status" value="1"/>
</dbReference>
<dbReference type="GO" id="GO:0005737">
    <property type="term" value="C:cytoplasm"/>
    <property type="evidence" value="ECO:0007669"/>
    <property type="project" value="InterPro"/>
</dbReference>
<dbReference type="PROSITE" id="PS51186">
    <property type="entry name" value="GNAT"/>
    <property type="match status" value="1"/>
</dbReference>
<dbReference type="PANTHER" id="PTHR30602">
    <property type="entry name" value="AMINO-ACID ACETYLTRANSFERASE"/>
    <property type="match status" value="1"/>
</dbReference>
<dbReference type="NCBIfam" id="NF005840">
    <property type="entry name" value="PRK07757.1"/>
    <property type="match status" value="1"/>
</dbReference>
<dbReference type="AlphaFoldDB" id="A0A0F9UJR4"/>
<dbReference type="InterPro" id="IPR016181">
    <property type="entry name" value="Acyl_CoA_acyltransferase"/>
</dbReference>
<organism evidence="4">
    <name type="scientific">marine sediment metagenome</name>
    <dbReference type="NCBI Taxonomy" id="412755"/>
    <lineage>
        <taxon>unclassified sequences</taxon>
        <taxon>metagenomes</taxon>
        <taxon>ecological metagenomes</taxon>
    </lineage>
</organism>
<dbReference type="SUPFAM" id="SSF55729">
    <property type="entry name" value="Acyl-CoA N-acyltransferases (Nat)"/>
    <property type="match status" value="1"/>
</dbReference>
<dbReference type="PANTHER" id="PTHR30602:SF12">
    <property type="entry name" value="AMINO-ACID ACETYLTRANSFERASE NAGS1, CHLOROPLASTIC-RELATED"/>
    <property type="match status" value="1"/>
</dbReference>
<sequence>MKIRKATFKDIPQIHKIVNSFAAQDLMLPRSLNQLYENIRDFWVCDKNEKVYGCCSLHIIWRDLAEIKSLAVVPSEQNKGIGTKLIETVLKEAESLKIEKIFTLTKLTKFFDRFDFKKVSRKSLPRKIWVECIDCHKFPNHCDEVILVCEL</sequence>
<comment type="caution">
    <text evidence="4">The sequence shown here is derived from an EMBL/GenBank/DDBJ whole genome shotgun (WGS) entry which is preliminary data.</text>
</comment>
<dbReference type="Gene3D" id="3.40.630.30">
    <property type="match status" value="1"/>
</dbReference>
<dbReference type="GO" id="GO:0004042">
    <property type="term" value="F:L-glutamate N-acetyltransferase activity"/>
    <property type="evidence" value="ECO:0007669"/>
    <property type="project" value="InterPro"/>
</dbReference>
<dbReference type="InterPro" id="IPR010167">
    <property type="entry name" value="NH2A_AcTrfase"/>
</dbReference>
<reference evidence="4" key="1">
    <citation type="journal article" date="2015" name="Nature">
        <title>Complex archaea that bridge the gap between prokaryotes and eukaryotes.</title>
        <authorList>
            <person name="Spang A."/>
            <person name="Saw J.H."/>
            <person name="Jorgensen S.L."/>
            <person name="Zaremba-Niedzwiedzka K."/>
            <person name="Martijn J."/>
            <person name="Lind A.E."/>
            <person name="van Eijk R."/>
            <person name="Schleper C."/>
            <person name="Guy L."/>
            <person name="Ettema T.J."/>
        </authorList>
    </citation>
    <scope>NUCLEOTIDE SEQUENCE</scope>
</reference>
<feature type="domain" description="N-acetyltransferase" evidence="3">
    <location>
        <begin position="1"/>
        <end position="139"/>
    </location>
</feature>
<keyword evidence="1" id="KW-0808">Transferase</keyword>
<evidence type="ECO:0000256" key="2">
    <source>
        <dbReference type="ARBA" id="ARBA00023315"/>
    </source>
</evidence>
<dbReference type="InterPro" id="IPR000182">
    <property type="entry name" value="GNAT_dom"/>
</dbReference>
<keyword evidence="2" id="KW-0012">Acyltransferase</keyword>